<dbReference type="NCBIfam" id="TIGR04183">
    <property type="entry name" value="Por_Secre_tail"/>
    <property type="match status" value="1"/>
</dbReference>
<protein>
    <submittedName>
        <fullName evidence="2">T9SS type A sorting domain-containing protein</fullName>
    </submittedName>
</protein>
<keyword evidence="1" id="KW-1133">Transmembrane helix</keyword>
<name>A0A3Q9FRC3_9BACT</name>
<reference evidence="2 3" key="1">
    <citation type="submission" date="2018-12" db="EMBL/GenBank/DDBJ databases">
        <title>Flammeovirga pectinis sp. nov., isolated from the gut of the Korean scallop, Patinopecten yessoensis.</title>
        <authorList>
            <person name="Bae J.-W."/>
            <person name="Jeong Y.-S."/>
            <person name="Kang W."/>
        </authorList>
    </citation>
    <scope>NUCLEOTIDE SEQUENCE [LARGE SCALE GENOMIC DNA]</scope>
    <source>
        <strain evidence="2 3">L12M1</strain>
    </source>
</reference>
<gene>
    <name evidence="2" type="ORF">EI427_14915</name>
</gene>
<organism evidence="2 3">
    <name type="scientific">Flammeovirga pectinis</name>
    <dbReference type="NCBI Taxonomy" id="2494373"/>
    <lineage>
        <taxon>Bacteria</taxon>
        <taxon>Pseudomonadati</taxon>
        <taxon>Bacteroidota</taxon>
        <taxon>Cytophagia</taxon>
        <taxon>Cytophagales</taxon>
        <taxon>Flammeovirgaceae</taxon>
        <taxon>Flammeovirga</taxon>
    </lineage>
</organism>
<evidence type="ECO:0000313" key="3">
    <source>
        <dbReference type="Proteomes" id="UP000267268"/>
    </source>
</evidence>
<sequence length="145" mass="16158">MKSHENHISLIGYVLSLTLLIIGSIILLPVTSFSKNAKTPVERRSIVGDKVQSLSFEIMPNPVISRDNSIDVSMKIEGIDQSFPVQILVYNTIGNLVYRMDLSVDAPTVQFQFKPKATITEGLYFVSILNGTNRVTRRMVVNSSE</sequence>
<dbReference type="EMBL" id="CP034562">
    <property type="protein sequence ID" value="AZQ63469.1"/>
    <property type="molecule type" value="Genomic_DNA"/>
</dbReference>
<keyword evidence="1" id="KW-0812">Transmembrane</keyword>
<dbReference type="Proteomes" id="UP000267268">
    <property type="component" value="Chromosome 1"/>
</dbReference>
<evidence type="ECO:0000256" key="1">
    <source>
        <dbReference type="SAM" id="Phobius"/>
    </source>
</evidence>
<dbReference type="InterPro" id="IPR026444">
    <property type="entry name" value="Secre_tail"/>
</dbReference>
<feature type="transmembrane region" description="Helical" evidence="1">
    <location>
        <begin position="6"/>
        <end position="28"/>
    </location>
</feature>
<keyword evidence="3" id="KW-1185">Reference proteome</keyword>
<keyword evidence="1" id="KW-0472">Membrane</keyword>
<proteinExistence type="predicted"/>
<accession>A0A3Q9FRC3</accession>
<evidence type="ECO:0000313" key="2">
    <source>
        <dbReference type="EMBL" id="AZQ63469.1"/>
    </source>
</evidence>
<dbReference type="RefSeq" id="WP_126616061.1">
    <property type="nucleotide sequence ID" value="NZ_CP034562.1"/>
</dbReference>
<dbReference type="OrthoDB" id="982264at2"/>
<dbReference type="AlphaFoldDB" id="A0A3Q9FRC3"/>
<dbReference type="KEGG" id="fll:EI427_14915"/>